<feature type="transmembrane region" description="Helical" evidence="1">
    <location>
        <begin position="34"/>
        <end position="57"/>
    </location>
</feature>
<accession>A0A7J7GVN0</accession>
<gene>
    <name evidence="2" type="ORF">HYC85_017555</name>
</gene>
<dbReference type="PANTHER" id="PTHR47273:SF6">
    <property type="entry name" value="POLLEN OLE E 1 ALLERGEN AND EXTENSIN FAMILY PROTEIN"/>
    <property type="match status" value="1"/>
</dbReference>
<proteinExistence type="predicted"/>
<organism evidence="2 3">
    <name type="scientific">Camellia sinensis</name>
    <name type="common">Tea plant</name>
    <name type="synonym">Thea sinensis</name>
    <dbReference type="NCBI Taxonomy" id="4442"/>
    <lineage>
        <taxon>Eukaryota</taxon>
        <taxon>Viridiplantae</taxon>
        <taxon>Streptophyta</taxon>
        <taxon>Embryophyta</taxon>
        <taxon>Tracheophyta</taxon>
        <taxon>Spermatophyta</taxon>
        <taxon>Magnoliopsida</taxon>
        <taxon>eudicotyledons</taxon>
        <taxon>Gunneridae</taxon>
        <taxon>Pentapetalae</taxon>
        <taxon>asterids</taxon>
        <taxon>Ericales</taxon>
        <taxon>Theaceae</taxon>
        <taxon>Camellia</taxon>
    </lineage>
</organism>
<keyword evidence="1" id="KW-0472">Membrane</keyword>
<dbReference type="EMBL" id="JACBKZ010000008">
    <property type="protein sequence ID" value="KAF5943478.1"/>
    <property type="molecule type" value="Genomic_DNA"/>
</dbReference>
<name>A0A7J7GVN0_CAMSI</name>
<comment type="caution">
    <text evidence="2">The sequence shown here is derived from an EMBL/GenBank/DDBJ whole genome shotgun (WGS) entry which is preliminary data.</text>
</comment>
<dbReference type="Pfam" id="PF01190">
    <property type="entry name" value="Pollen_Ole_e_1"/>
    <property type="match status" value="1"/>
</dbReference>
<evidence type="ECO:0000313" key="2">
    <source>
        <dbReference type="EMBL" id="KAF5943478.1"/>
    </source>
</evidence>
<keyword evidence="1" id="KW-1133">Transmembrane helix</keyword>
<dbReference type="AlphaFoldDB" id="A0A7J7GVN0"/>
<evidence type="ECO:0000313" key="3">
    <source>
        <dbReference type="Proteomes" id="UP000593564"/>
    </source>
</evidence>
<keyword evidence="3" id="KW-1185">Reference proteome</keyword>
<evidence type="ECO:0008006" key="4">
    <source>
        <dbReference type="Google" id="ProtNLM"/>
    </source>
</evidence>
<keyword evidence="1" id="KW-0812">Transmembrane</keyword>
<dbReference type="PANTHER" id="PTHR47273">
    <property type="entry name" value="EXPRESSED PROTEIN"/>
    <property type="match status" value="1"/>
</dbReference>
<protein>
    <recommendedName>
        <fullName evidence="4">Pollen Ole e 1 allergen and extensin family protein</fullName>
    </recommendedName>
</protein>
<reference evidence="2 3" key="2">
    <citation type="submission" date="2020-07" db="EMBL/GenBank/DDBJ databases">
        <title>Genome assembly of wild tea tree DASZ reveals pedigree and selection history of tea varieties.</title>
        <authorList>
            <person name="Zhang W."/>
        </authorList>
    </citation>
    <scope>NUCLEOTIDE SEQUENCE [LARGE SCALE GENOMIC DNA]</scope>
    <source>
        <strain evidence="3">cv. G240</strain>
        <tissue evidence="2">Leaf</tissue>
    </source>
</reference>
<reference evidence="3" key="1">
    <citation type="journal article" date="2020" name="Nat. Commun.">
        <title>Genome assembly of wild tea tree DASZ reveals pedigree and selection history of tea varieties.</title>
        <authorList>
            <person name="Zhang W."/>
            <person name="Zhang Y."/>
            <person name="Qiu H."/>
            <person name="Guo Y."/>
            <person name="Wan H."/>
            <person name="Zhang X."/>
            <person name="Scossa F."/>
            <person name="Alseekh S."/>
            <person name="Zhang Q."/>
            <person name="Wang P."/>
            <person name="Xu L."/>
            <person name="Schmidt M.H."/>
            <person name="Jia X."/>
            <person name="Li D."/>
            <person name="Zhu A."/>
            <person name="Guo F."/>
            <person name="Chen W."/>
            <person name="Ni D."/>
            <person name="Usadel B."/>
            <person name="Fernie A.R."/>
            <person name="Wen W."/>
        </authorList>
    </citation>
    <scope>NUCLEOTIDE SEQUENCE [LARGE SCALE GENOMIC DNA]</scope>
    <source>
        <strain evidence="3">cv. G240</strain>
    </source>
</reference>
<evidence type="ECO:0000256" key="1">
    <source>
        <dbReference type="SAM" id="Phobius"/>
    </source>
</evidence>
<dbReference type="Proteomes" id="UP000593564">
    <property type="component" value="Unassembled WGS sequence"/>
</dbReference>
<sequence length="211" mass="23008">MVAFHCLTIPSCVNSKFIATQKIMTRFLGCNNNLVIIMSSILFFFFFIGAPAAVAGVENPLVELSGRDELVRIAGYGEEKLSTVLVSGTVLCEACFDEKARTDPRPVSGALVAVSCYTSEKTTKSNWVESKTDEFGDFLIDLPSHLHAIPNLDKRCLVKVLQLPKNSLCHPNFTGKQTGLKLSSVGNGIRTYAAENLHLTPKSSSHTNKIN</sequence>